<feature type="domain" description="DUF2147" evidence="1">
    <location>
        <begin position="31"/>
        <end position="145"/>
    </location>
</feature>
<dbReference type="Pfam" id="PF09917">
    <property type="entry name" value="DUF2147"/>
    <property type="match status" value="1"/>
</dbReference>
<evidence type="ECO:0000313" key="2">
    <source>
        <dbReference type="EMBL" id="SHG22526.1"/>
    </source>
</evidence>
<dbReference type="PANTHER" id="PTHR36919:SF3">
    <property type="entry name" value="BLL5882 PROTEIN"/>
    <property type="match status" value="1"/>
</dbReference>
<dbReference type="Proteomes" id="UP000183945">
    <property type="component" value="Unassembled WGS sequence"/>
</dbReference>
<dbReference type="RefSeq" id="WP_083572089.1">
    <property type="nucleotide sequence ID" value="NZ_FQVT01000006.1"/>
</dbReference>
<protein>
    <submittedName>
        <fullName evidence="2">Uncharacterized conserved protein, DUF2147 family</fullName>
    </submittedName>
</protein>
<name>A0A1M5I2I2_SALEC</name>
<gene>
    <name evidence="2" type="ORF">SAMN05444483_106120</name>
</gene>
<reference evidence="3" key="1">
    <citation type="submission" date="2016-11" db="EMBL/GenBank/DDBJ databases">
        <authorList>
            <person name="Varghese N."/>
            <person name="Submissions S."/>
        </authorList>
    </citation>
    <scope>NUCLEOTIDE SEQUENCE [LARGE SCALE GENOMIC DNA]</scope>
    <source>
        <strain evidence="3">DSM 24579</strain>
    </source>
</reference>
<keyword evidence="3" id="KW-1185">Reference proteome</keyword>
<organism evidence="2 3">
    <name type="scientific">Salegentibacter echinorum</name>
    <dbReference type="NCBI Taxonomy" id="1073325"/>
    <lineage>
        <taxon>Bacteria</taxon>
        <taxon>Pseudomonadati</taxon>
        <taxon>Bacteroidota</taxon>
        <taxon>Flavobacteriia</taxon>
        <taxon>Flavobacteriales</taxon>
        <taxon>Flavobacteriaceae</taxon>
        <taxon>Salegentibacter</taxon>
    </lineage>
</organism>
<evidence type="ECO:0000259" key="1">
    <source>
        <dbReference type="Pfam" id="PF09917"/>
    </source>
</evidence>
<dbReference type="PANTHER" id="PTHR36919">
    <property type="entry name" value="BLR1215 PROTEIN"/>
    <property type="match status" value="1"/>
</dbReference>
<accession>A0A1M5I2I2</accession>
<dbReference type="STRING" id="1073325.SAMN05444483_106120"/>
<dbReference type="AlphaFoldDB" id="A0A1M5I2I2"/>
<evidence type="ECO:0000313" key="3">
    <source>
        <dbReference type="Proteomes" id="UP000183945"/>
    </source>
</evidence>
<dbReference type="OrthoDB" id="9814399at2"/>
<sequence>MIISRFILSKLILLFIICTSTSDLRAQGVFGKWEVKNDAGRVNSIIEVYEENGIVQGKVIRITNENHRDRKCTKCPGELKNKPIEGLRVIRDFEKEGNEYVNGTLIDPDSGKQYKGKIWVDEEKPDQLNVRGYIAFFYKTKTWERAD</sequence>
<dbReference type="Gene3D" id="2.40.128.520">
    <property type="match status" value="1"/>
</dbReference>
<dbReference type="EMBL" id="FQVT01000006">
    <property type="protein sequence ID" value="SHG22526.1"/>
    <property type="molecule type" value="Genomic_DNA"/>
</dbReference>
<proteinExistence type="predicted"/>
<dbReference type="InterPro" id="IPR019223">
    <property type="entry name" value="DUF2147"/>
</dbReference>